<name>A0AAE4VK68_9RICK</name>
<comment type="caution">
    <text evidence="1">The sequence shown here is derived from an EMBL/GenBank/DDBJ whole genome shotgun (WGS) entry which is preliminary data.</text>
</comment>
<proteinExistence type="predicted"/>
<evidence type="ECO:0000313" key="2">
    <source>
        <dbReference type="Proteomes" id="UP001289135"/>
    </source>
</evidence>
<organism evidence="1 2">
    <name type="scientific">Lyticum sinuosum</name>
    <dbReference type="NCBI Taxonomy" id="1332059"/>
    <lineage>
        <taxon>Bacteria</taxon>
        <taxon>Pseudomonadati</taxon>
        <taxon>Pseudomonadota</taxon>
        <taxon>Alphaproteobacteria</taxon>
        <taxon>Rickettsiales</taxon>
        <taxon>Lyticum</taxon>
    </lineage>
</organism>
<sequence length="51" mass="6105">MIKKEEIVLKFLENISKSGIYLNILLYSSTFTDYTNTNIIYFVFKNFVFKI</sequence>
<evidence type="ECO:0000313" key="1">
    <source>
        <dbReference type="EMBL" id="MDZ5761485.1"/>
    </source>
</evidence>
<dbReference type="AlphaFoldDB" id="A0AAE4VK68"/>
<protein>
    <submittedName>
        <fullName evidence="1">Uncharacterized protein</fullName>
    </submittedName>
</protein>
<reference evidence="1" key="1">
    <citation type="submission" date="2023-02" db="EMBL/GenBank/DDBJ databases">
        <title>Host association and intracellularity evolved multiple times independently in the Rickettsiales.</title>
        <authorList>
            <person name="Castelli M."/>
            <person name="Nardi T."/>
            <person name="Gammuto L."/>
            <person name="Bellinzona G."/>
            <person name="Sabaneyeva E."/>
            <person name="Potekhin A."/>
            <person name="Serra V."/>
            <person name="Petroni G."/>
            <person name="Sassera D."/>
        </authorList>
    </citation>
    <scope>NUCLEOTIDE SEQUENCE</scope>
    <source>
        <strain evidence="1">USBL-36I1</strain>
    </source>
</reference>
<keyword evidence="2" id="KW-1185">Reference proteome</keyword>
<gene>
    <name evidence="1" type="ORF">Lyticum_00666</name>
</gene>
<dbReference type="EMBL" id="JARGYU010000003">
    <property type="protein sequence ID" value="MDZ5761485.1"/>
    <property type="molecule type" value="Genomic_DNA"/>
</dbReference>
<accession>A0AAE4VK68</accession>
<dbReference type="Proteomes" id="UP001289135">
    <property type="component" value="Unassembled WGS sequence"/>
</dbReference>